<organism evidence="2">
    <name type="scientific">Vibrio sp. HB236076</name>
    <dbReference type="NCBI Taxonomy" id="3232307"/>
    <lineage>
        <taxon>Bacteria</taxon>
        <taxon>Pseudomonadati</taxon>
        <taxon>Pseudomonadota</taxon>
        <taxon>Gammaproteobacteria</taxon>
        <taxon>Vibrionales</taxon>
        <taxon>Vibrionaceae</taxon>
        <taxon>Vibrio</taxon>
    </lineage>
</organism>
<evidence type="ECO:0000256" key="1">
    <source>
        <dbReference type="SAM" id="Phobius"/>
    </source>
</evidence>
<feature type="transmembrane region" description="Helical" evidence="1">
    <location>
        <begin position="116"/>
        <end position="136"/>
    </location>
</feature>
<keyword evidence="1" id="KW-1133">Transmembrane helix</keyword>
<dbReference type="RefSeq" id="WP_306100182.1">
    <property type="nucleotide sequence ID" value="NZ_CP162601.1"/>
</dbReference>
<feature type="transmembrane region" description="Helical" evidence="1">
    <location>
        <begin position="93"/>
        <end position="110"/>
    </location>
</feature>
<feature type="transmembrane region" description="Helical" evidence="1">
    <location>
        <begin position="69"/>
        <end position="86"/>
    </location>
</feature>
<proteinExistence type="predicted"/>
<name>A0AB39H7Y4_9VIBR</name>
<dbReference type="KEGG" id="vih:AB0763_07765"/>
<gene>
    <name evidence="2" type="ORF">AB0763_07765</name>
</gene>
<reference evidence="2" key="1">
    <citation type="submission" date="2024-07" db="EMBL/GenBank/DDBJ databases">
        <title>Genome Analysis of a Potential Novel Vibrio Species Secreting pH- and Thermo-stable Alginate Lyase and its Application in Producing Alginate Oligosaccharides.</title>
        <authorList>
            <person name="Huang H."/>
            <person name="Bao K."/>
        </authorList>
    </citation>
    <scope>NUCLEOTIDE SEQUENCE</scope>
    <source>
        <strain evidence="2">HB236076</strain>
    </source>
</reference>
<dbReference type="AlphaFoldDB" id="A0AB39H7Y4"/>
<sequence>MKSLLAVIADLYTPVLIASLLVGVGAIANAQRPLLIGVLKSLLVLLIWVYGLMILDTVLMIWPRWSLDYSTHTALALALIWALVKVRKAHKKYSIASMVLYGQIMVVMNYHTWQDIITTALAMTVAILFVEWRWFYRRCQIP</sequence>
<keyword evidence="1" id="KW-0812">Transmembrane</keyword>
<protein>
    <submittedName>
        <fullName evidence="2">Uncharacterized protein</fullName>
    </submittedName>
</protein>
<feature type="transmembrane region" description="Helical" evidence="1">
    <location>
        <begin position="42"/>
        <end position="63"/>
    </location>
</feature>
<accession>A0AB39H7Y4</accession>
<dbReference type="EMBL" id="CP162601">
    <property type="protein sequence ID" value="XDK24124.1"/>
    <property type="molecule type" value="Genomic_DNA"/>
</dbReference>
<feature type="transmembrane region" description="Helical" evidence="1">
    <location>
        <begin position="12"/>
        <end position="30"/>
    </location>
</feature>
<evidence type="ECO:0000313" key="2">
    <source>
        <dbReference type="EMBL" id="XDK24124.1"/>
    </source>
</evidence>
<keyword evidence="1" id="KW-0472">Membrane</keyword>